<dbReference type="Gene3D" id="1.25.40.10">
    <property type="entry name" value="Tetratricopeptide repeat domain"/>
    <property type="match status" value="1"/>
</dbReference>
<comment type="caution">
    <text evidence="9">The sequence shown here is derived from an EMBL/GenBank/DDBJ whole genome shotgun (WGS) entry which is preliminary data.</text>
</comment>
<dbReference type="InterPro" id="IPR019734">
    <property type="entry name" value="TPR_rpt"/>
</dbReference>
<evidence type="ECO:0000256" key="2">
    <source>
        <dbReference type="ARBA" id="ARBA00022475"/>
    </source>
</evidence>
<evidence type="ECO:0000256" key="4">
    <source>
        <dbReference type="ARBA" id="ARBA00022679"/>
    </source>
</evidence>
<dbReference type="EMBL" id="PPSL01000002">
    <property type="protein sequence ID" value="PQJ11840.1"/>
    <property type="molecule type" value="Genomic_DNA"/>
</dbReference>
<feature type="transmembrane region" description="Helical" evidence="8">
    <location>
        <begin position="139"/>
        <end position="156"/>
    </location>
</feature>
<feature type="transmembrane region" description="Helical" evidence="8">
    <location>
        <begin position="284"/>
        <end position="306"/>
    </location>
</feature>
<evidence type="ECO:0000256" key="8">
    <source>
        <dbReference type="SAM" id="Phobius"/>
    </source>
</evidence>
<dbReference type="Proteomes" id="UP000239872">
    <property type="component" value="Unassembled WGS sequence"/>
</dbReference>
<dbReference type="PANTHER" id="PTHR33908:SF11">
    <property type="entry name" value="MEMBRANE PROTEIN"/>
    <property type="match status" value="1"/>
</dbReference>
<dbReference type="SMART" id="SM00028">
    <property type="entry name" value="TPR"/>
    <property type="match status" value="2"/>
</dbReference>
<evidence type="ECO:0000256" key="6">
    <source>
        <dbReference type="ARBA" id="ARBA00022989"/>
    </source>
</evidence>
<feature type="transmembrane region" description="Helical" evidence="8">
    <location>
        <begin position="222"/>
        <end position="240"/>
    </location>
</feature>
<reference evidence="9 10" key="1">
    <citation type="submission" date="2018-01" db="EMBL/GenBank/DDBJ databases">
        <title>A novel member of the phylum Bacteroidetes isolated from glacier ice.</title>
        <authorList>
            <person name="Liu Q."/>
            <person name="Xin Y.-H."/>
        </authorList>
    </citation>
    <scope>NUCLEOTIDE SEQUENCE [LARGE SCALE GENOMIC DNA]</scope>
    <source>
        <strain evidence="9 10">RB1R16</strain>
    </source>
</reference>
<keyword evidence="6 8" id="KW-1133">Transmembrane helix</keyword>
<name>A0A2S7SY32_9BACT</name>
<feature type="transmembrane region" description="Helical" evidence="8">
    <location>
        <begin position="115"/>
        <end position="134"/>
    </location>
</feature>
<evidence type="ECO:0000256" key="5">
    <source>
        <dbReference type="ARBA" id="ARBA00022692"/>
    </source>
</evidence>
<protein>
    <submittedName>
        <fullName evidence="9">Uncharacterized protein</fullName>
    </submittedName>
</protein>
<dbReference type="GO" id="GO:0016763">
    <property type="term" value="F:pentosyltransferase activity"/>
    <property type="evidence" value="ECO:0007669"/>
    <property type="project" value="TreeGrafter"/>
</dbReference>
<dbReference type="InterPro" id="IPR050297">
    <property type="entry name" value="LipidA_mod_glycosyltrf_83"/>
</dbReference>
<dbReference type="InterPro" id="IPR011990">
    <property type="entry name" value="TPR-like_helical_dom_sf"/>
</dbReference>
<dbReference type="PANTHER" id="PTHR33908">
    <property type="entry name" value="MANNOSYLTRANSFERASE YKCB-RELATED"/>
    <property type="match status" value="1"/>
</dbReference>
<dbReference type="GO" id="GO:0009103">
    <property type="term" value="P:lipopolysaccharide biosynthetic process"/>
    <property type="evidence" value="ECO:0007669"/>
    <property type="project" value="UniProtKB-ARBA"/>
</dbReference>
<evidence type="ECO:0000256" key="1">
    <source>
        <dbReference type="ARBA" id="ARBA00004651"/>
    </source>
</evidence>
<keyword evidence="2" id="KW-1003">Cell membrane</keyword>
<dbReference type="GO" id="GO:0005886">
    <property type="term" value="C:plasma membrane"/>
    <property type="evidence" value="ECO:0007669"/>
    <property type="project" value="UniProtKB-SubCell"/>
</dbReference>
<feature type="transmembrane region" description="Helical" evidence="8">
    <location>
        <begin position="313"/>
        <end position="332"/>
    </location>
</feature>
<proteinExistence type="predicted"/>
<comment type="subcellular location">
    <subcellularLocation>
        <location evidence="1">Cell membrane</location>
        <topology evidence="1">Multi-pass membrane protein</topology>
    </subcellularLocation>
</comment>
<dbReference type="SUPFAM" id="SSF48452">
    <property type="entry name" value="TPR-like"/>
    <property type="match status" value="1"/>
</dbReference>
<sequence length="645" mass="73157">MLCVMLYSGANVGFCSDEMDMNQYGKANISFYKSGGKDTSFLNLMQENDSLRVMKTLPFYGSNFEYIAHAANILTGTLDGKQEYNVRHVVNQVMAIIAILFCGLIAARLKGYRAALLAAWFLFLTPTFIGWALFDTKDLPFCMGYIASVYFLILFMEQLPRPTVKTTIYLMLALFFTLGIRVGGLLLYGYLLLFVPLVLWSKRRKGEVFIKKEDLLPLASKLALVIGGSLVLTILSWPYVLIDPMHNFVAAIESAKKFPADIAMNFKGDVIHSILLPGDYLPTYFFITIPVILLALMPASFVLVVLKFKQIKWQRVLLVMVAAIVPLIYSQVSSMTLYNGWRHLMFFYPCTMVIAGVGTDMIIDMLKKPVLQMAFGVLLLAGFIHPIRWCIANGPYQYVYYNELEGFKDAYYNYENDVWSISVKPAIDWLMINEHVADKKDSVLIATNVGTYANYYLRTQYPGARVRAVAVSTKNYSNYKWDYLLLNTIFLQTNYLQDHYPPDGTIHTIDADGRPLTAIVKDTTHLQYYISDAVENQDNYFKADSFARVYMASTRKPNPNLLGLLAMINARLYNYDKAVDYGMKAIQNNHNDFSGRAAMAFVCFKQKKIEAAVEHINICLAQDPNNDFLLQLADSIKFAMQPSNN</sequence>
<feature type="transmembrane region" description="Helical" evidence="8">
    <location>
        <begin position="89"/>
        <end position="109"/>
    </location>
</feature>
<dbReference type="AlphaFoldDB" id="A0A2S7SY32"/>
<keyword evidence="7 8" id="KW-0472">Membrane</keyword>
<organism evidence="9 10">
    <name type="scientific">Flavipsychrobacter stenotrophus</name>
    <dbReference type="NCBI Taxonomy" id="2077091"/>
    <lineage>
        <taxon>Bacteria</taxon>
        <taxon>Pseudomonadati</taxon>
        <taxon>Bacteroidota</taxon>
        <taxon>Chitinophagia</taxon>
        <taxon>Chitinophagales</taxon>
        <taxon>Chitinophagaceae</taxon>
        <taxon>Flavipsychrobacter</taxon>
    </lineage>
</organism>
<gene>
    <name evidence="9" type="ORF">CJD36_008585</name>
</gene>
<keyword evidence="5 8" id="KW-0812">Transmembrane</keyword>
<evidence type="ECO:0000313" key="9">
    <source>
        <dbReference type="EMBL" id="PQJ11840.1"/>
    </source>
</evidence>
<keyword evidence="4" id="KW-0808">Transferase</keyword>
<keyword evidence="3" id="KW-0328">Glycosyltransferase</keyword>
<evidence type="ECO:0000256" key="3">
    <source>
        <dbReference type="ARBA" id="ARBA00022676"/>
    </source>
</evidence>
<keyword evidence="10" id="KW-1185">Reference proteome</keyword>
<feature type="transmembrane region" description="Helical" evidence="8">
    <location>
        <begin position="168"/>
        <end position="201"/>
    </location>
</feature>
<accession>A0A2S7SY32</accession>
<evidence type="ECO:0000256" key="7">
    <source>
        <dbReference type="ARBA" id="ARBA00023136"/>
    </source>
</evidence>
<feature type="transmembrane region" description="Helical" evidence="8">
    <location>
        <begin position="370"/>
        <end position="389"/>
    </location>
</feature>
<evidence type="ECO:0000313" key="10">
    <source>
        <dbReference type="Proteomes" id="UP000239872"/>
    </source>
</evidence>